<dbReference type="AlphaFoldDB" id="A0ABD2NLU3"/>
<dbReference type="Proteomes" id="UP001516400">
    <property type="component" value="Unassembled WGS sequence"/>
</dbReference>
<dbReference type="PANTHER" id="PTHR19384">
    <property type="entry name" value="NITRIC OXIDE SYNTHASE-RELATED"/>
    <property type="match status" value="1"/>
</dbReference>
<proteinExistence type="predicted"/>
<dbReference type="Gene3D" id="3.40.50.80">
    <property type="entry name" value="Nucleotide-binding domain of ferredoxin-NADP reductase (FNR) module"/>
    <property type="match status" value="1"/>
</dbReference>
<keyword evidence="4" id="KW-1185">Reference proteome</keyword>
<evidence type="ECO:0000313" key="4">
    <source>
        <dbReference type="Proteomes" id="UP001516400"/>
    </source>
</evidence>
<evidence type="ECO:0000313" key="3">
    <source>
        <dbReference type="EMBL" id="KAL3279682.1"/>
    </source>
</evidence>
<dbReference type="EC" id="1.6.2.4" evidence="2"/>
<protein>
    <recommendedName>
        <fullName evidence="2">NADPH--hemoprotein reductase</fullName>
        <ecNumber evidence="2">1.6.2.4</ecNumber>
    </recommendedName>
</protein>
<dbReference type="EMBL" id="JABFTP020000124">
    <property type="protein sequence ID" value="KAL3279682.1"/>
    <property type="molecule type" value="Genomic_DNA"/>
</dbReference>
<dbReference type="GO" id="GO:0003958">
    <property type="term" value="F:NADPH-hemoprotein reductase activity"/>
    <property type="evidence" value="ECO:0007669"/>
    <property type="project" value="UniProtKB-EC"/>
</dbReference>
<dbReference type="InterPro" id="IPR039261">
    <property type="entry name" value="FNR_nucleotide-bd"/>
</dbReference>
<comment type="caution">
    <text evidence="3">The sequence shown here is derived from an EMBL/GenBank/DDBJ whole genome shotgun (WGS) entry which is preliminary data.</text>
</comment>
<reference evidence="3 4" key="1">
    <citation type="journal article" date="2021" name="BMC Biol.">
        <title>Horizontally acquired antibacterial genes associated with adaptive radiation of ladybird beetles.</title>
        <authorList>
            <person name="Li H.S."/>
            <person name="Tang X.F."/>
            <person name="Huang Y.H."/>
            <person name="Xu Z.Y."/>
            <person name="Chen M.L."/>
            <person name="Du X.Y."/>
            <person name="Qiu B.Y."/>
            <person name="Chen P.T."/>
            <person name="Zhang W."/>
            <person name="Slipinski A."/>
            <person name="Escalona H.E."/>
            <person name="Waterhouse R.M."/>
            <person name="Zwick A."/>
            <person name="Pang H."/>
        </authorList>
    </citation>
    <scope>NUCLEOTIDE SEQUENCE [LARGE SCALE GENOMIC DNA]</scope>
    <source>
        <strain evidence="3">SYSU2018</strain>
    </source>
</reference>
<gene>
    <name evidence="3" type="ORF">HHI36_017188</name>
</gene>
<dbReference type="PANTHER" id="PTHR19384:SF17">
    <property type="entry name" value="NADPH--CYTOCHROME P450 REDUCTASE"/>
    <property type="match status" value="1"/>
</dbReference>
<sequence>MLYLKSGALTKLFESFSRETEHKSYVQHYIEKCGKELSSFIMDRGPIIYVCGDFIKVLPEIKNSIVNVLVKFCGFSNEESELYIKNMEATQRYIVDSWT</sequence>
<dbReference type="SUPFAM" id="SSF52343">
    <property type="entry name" value="Ferredoxin reductase-like, C-terminal NADP-linked domain"/>
    <property type="match status" value="1"/>
</dbReference>
<name>A0ABD2NLU3_9CUCU</name>
<evidence type="ECO:0000256" key="1">
    <source>
        <dbReference type="ARBA" id="ARBA00022630"/>
    </source>
</evidence>
<keyword evidence="1" id="KW-0285">Flavoprotein</keyword>
<accession>A0ABD2NLU3</accession>
<organism evidence="3 4">
    <name type="scientific">Cryptolaemus montrouzieri</name>
    <dbReference type="NCBI Taxonomy" id="559131"/>
    <lineage>
        <taxon>Eukaryota</taxon>
        <taxon>Metazoa</taxon>
        <taxon>Ecdysozoa</taxon>
        <taxon>Arthropoda</taxon>
        <taxon>Hexapoda</taxon>
        <taxon>Insecta</taxon>
        <taxon>Pterygota</taxon>
        <taxon>Neoptera</taxon>
        <taxon>Endopterygota</taxon>
        <taxon>Coleoptera</taxon>
        <taxon>Polyphaga</taxon>
        <taxon>Cucujiformia</taxon>
        <taxon>Coccinelloidea</taxon>
        <taxon>Coccinellidae</taxon>
        <taxon>Scymninae</taxon>
        <taxon>Scymnini</taxon>
        <taxon>Cryptolaemus</taxon>
    </lineage>
</organism>
<evidence type="ECO:0000256" key="2">
    <source>
        <dbReference type="ARBA" id="ARBA00023797"/>
    </source>
</evidence>